<sequence>MLNAMGTAARHGHGKAAAKAAVLLVLFTIVSLEVRRQQQFSEMTGPESVGQPSNTAAQSNPATCSALYEEDIQRWRRRACLRRQRTKELKLGMSATIWSWDSWEPEGGCRLEDRVGEVYWGDGPKFVCGTEYLRDKPDCLVYSIGSSTTDSFELGLLAVAPNCEVHTFDPTVSAEVMAEKSAAGHYQFHLMGLGSQQQSDANVMLDRGPLKTLQEMMQELGHVGRTIDVFKIDCEGCEWSTLQDQLMKPMRHGDLKIGQMQIEVHLAPLGKKPLPGIISFFEDADAAGLRVFHKERNHWGCDGYRCLEYAFVSAEWSRHVFHKTTCPYSVKDASQLGALHATLDCTGLDGCDAGIAEALSDRQPLMCQHITHADPYLVPLVDCTGLYMAQHDKRWTYAQVTHCSVAAEDAMLIIVKASAANAPAHHMRTWRYREFRHDGRCVAPVSRTSCAGQEASALPVVWRRHVRLQERRAPLGAAAVSSHACLQMVFARECAKHVAPKRKREADSASPPLSQD</sequence>
<dbReference type="OrthoDB" id="38237at2759"/>
<feature type="domain" description="Methyltransferase" evidence="3">
    <location>
        <begin position="91"/>
        <end position="312"/>
    </location>
</feature>
<keyword evidence="4" id="KW-0489">Methyltransferase</keyword>
<evidence type="ECO:0000313" key="4">
    <source>
        <dbReference type="EMBL" id="KAG5190733.1"/>
    </source>
</evidence>
<feature type="region of interest" description="Disordered" evidence="1">
    <location>
        <begin position="41"/>
        <end position="60"/>
    </location>
</feature>
<dbReference type="PANTHER" id="PTHR32026">
    <property type="entry name" value="METHYLTRANSFERASE-LIKE PROTEIN 24"/>
    <property type="match status" value="1"/>
</dbReference>
<dbReference type="Proteomes" id="UP000664859">
    <property type="component" value="Unassembled WGS sequence"/>
</dbReference>
<feature type="signal peptide" evidence="2">
    <location>
        <begin position="1"/>
        <end position="32"/>
    </location>
</feature>
<dbReference type="EMBL" id="JAFCMP010000029">
    <property type="protein sequence ID" value="KAG5190733.1"/>
    <property type="molecule type" value="Genomic_DNA"/>
</dbReference>
<gene>
    <name evidence="4" type="ORF">JKP88DRAFT_252035</name>
</gene>
<dbReference type="InterPro" id="IPR025714">
    <property type="entry name" value="Methyltranfer_dom"/>
</dbReference>
<evidence type="ECO:0000313" key="5">
    <source>
        <dbReference type="Proteomes" id="UP000664859"/>
    </source>
</evidence>
<proteinExistence type="predicted"/>
<protein>
    <submittedName>
        <fullName evidence="4">Methyltransferase domain-containing protein</fullName>
    </submittedName>
</protein>
<keyword evidence="2" id="KW-0732">Signal</keyword>
<organism evidence="4 5">
    <name type="scientific">Tribonema minus</name>
    <dbReference type="NCBI Taxonomy" id="303371"/>
    <lineage>
        <taxon>Eukaryota</taxon>
        <taxon>Sar</taxon>
        <taxon>Stramenopiles</taxon>
        <taxon>Ochrophyta</taxon>
        <taxon>PX clade</taxon>
        <taxon>Xanthophyceae</taxon>
        <taxon>Tribonematales</taxon>
        <taxon>Tribonemataceae</taxon>
        <taxon>Tribonema</taxon>
    </lineage>
</organism>
<dbReference type="Pfam" id="PF13383">
    <property type="entry name" value="Methyltransf_22"/>
    <property type="match status" value="1"/>
</dbReference>
<dbReference type="AlphaFoldDB" id="A0A836CMI5"/>
<evidence type="ECO:0000256" key="2">
    <source>
        <dbReference type="SAM" id="SignalP"/>
    </source>
</evidence>
<dbReference type="GO" id="GO:0008168">
    <property type="term" value="F:methyltransferase activity"/>
    <property type="evidence" value="ECO:0007669"/>
    <property type="project" value="UniProtKB-KW"/>
</dbReference>
<dbReference type="InterPro" id="IPR026913">
    <property type="entry name" value="METTL24"/>
</dbReference>
<name>A0A836CMI5_9STRA</name>
<evidence type="ECO:0000259" key="3">
    <source>
        <dbReference type="Pfam" id="PF13383"/>
    </source>
</evidence>
<keyword evidence="5" id="KW-1185">Reference proteome</keyword>
<dbReference type="GO" id="GO:0032259">
    <property type="term" value="P:methylation"/>
    <property type="evidence" value="ECO:0007669"/>
    <property type="project" value="UniProtKB-KW"/>
</dbReference>
<feature type="compositionally biased region" description="Polar residues" evidence="1">
    <location>
        <begin position="50"/>
        <end position="60"/>
    </location>
</feature>
<accession>A0A836CMI5</accession>
<comment type="caution">
    <text evidence="4">The sequence shown here is derived from an EMBL/GenBank/DDBJ whole genome shotgun (WGS) entry which is preliminary data.</text>
</comment>
<feature type="chain" id="PRO_5032891331" evidence="2">
    <location>
        <begin position="33"/>
        <end position="516"/>
    </location>
</feature>
<reference evidence="4" key="1">
    <citation type="submission" date="2021-02" db="EMBL/GenBank/DDBJ databases">
        <title>First Annotated Genome of the Yellow-green Alga Tribonema minus.</title>
        <authorList>
            <person name="Mahan K.M."/>
        </authorList>
    </citation>
    <scope>NUCLEOTIDE SEQUENCE</scope>
    <source>
        <strain evidence="4">UTEX B ZZ1240</strain>
    </source>
</reference>
<evidence type="ECO:0000256" key="1">
    <source>
        <dbReference type="SAM" id="MobiDB-lite"/>
    </source>
</evidence>
<keyword evidence="4" id="KW-0808">Transferase</keyword>